<evidence type="ECO:0000256" key="14">
    <source>
        <dbReference type="RuleBase" id="RU004445"/>
    </source>
</evidence>
<comment type="catalytic activity">
    <reaction evidence="14">
        <text>(2R,3S)-3-isopropylmalate + NAD(+) = 4-methyl-2-oxopentanoate + CO2 + NADH</text>
        <dbReference type="Rhea" id="RHEA:32271"/>
        <dbReference type="ChEBI" id="CHEBI:16526"/>
        <dbReference type="ChEBI" id="CHEBI:17865"/>
        <dbReference type="ChEBI" id="CHEBI:35121"/>
        <dbReference type="ChEBI" id="CHEBI:57540"/>
        <dbReference type="ChEBI" id="CHEBI:57945"/>
        <dbReference type="EC" id="1.1.1.85"/>
    </reaction>
</comment>
<sequence>MVKTHDIVVFSGDYGGPEVMAEGLKVLTDSELPQVLGEIQRQYQTRVTLNLKHHLLGGVSFDAYGTPVTEEALQHAQNASAVLLGAVGGPAWQGSPIPVESGLGRLRKAMDAFGNLRPINFIAPALIESSSLKERVCRGADLLIVRELSGGIYYGDRQEHDGTFNAASDLDHYDRHAIERVTRLAARLARATDPPLPITSLDKANLLAACGRLWRGVVEQTIRTEFPDLTLRHMLIDTAAMTLACRPTTLNGIVLTSNMFGDIVSDEASAIPGSLGLLPSASLCAIPDPDGGDGVRGIYEPVHGSAPDIAGKGIINPTGMILSVAMMLRYSLEMPDAAEAVETAVKEVIERGCRTRDVGGTASTTEFGDAVVAYLKDHA</sequence>
<keyword evidence="7 14" id="KW-0479">Metal-binding</keyword>
<comment type="function">
    <text evidence="14">Catalyzes the oxidation of 3-carboxy-2-hydroxy-4-methylpentanoate (3-isopropylmalate) to 3-carboxy-4-methyl-2-oxopentanoate. The product decarboxylates to 4-methyl-2 oxopentanoate.</text>
</comment>
<evidence type="ECO:0000256" key="1">
    <source>
        <dbReference type="ARBA" id="ARBA00001936"/>
    </source>
</evidence>
<dbReference type="OMA" id="INPTGMI"/>
<evidence type="ECO:0000256" key="9">
    <source>
        <dbReference type="ARBA" id="ARBA00023002"/>
    </source>
</evidence>
<evidence type="ECO:0000256" key="5">
    <source>
        <dbReference type="ARBA" id="ARBA00022430"/>
    </source>
</evidence>
<dbReference type="GO" id="GO:0009098">
    <property type="term" value="P:L-leucine biosynthetic process"/>
    <property type="evidence" value="ECO:0007669"/>
    <property type="project" value="UniProtKB-UniPathway"/>
</dbReference>
<proteinExistence type="inferred from homology"/>
<dbReference type="OrthoDB" id="419183at2759"/>
<dbReference type="EC" id="1.1.1.85" evidence="4 14"/>
<keyword evidence="5 14" id="KW-0432">Leucine biosynthesis</keyword>
<dbReference type="GO" id="GO:0051287">
    <property type="term" value="F:NAD binding"/>
    <property type="evidence" value="ECO:0007669"/>
    <property type="project" value="InterPro"/>
</dbReference>
<evidence type="ECO:0000256" key="2">
    <source>
        <dbReference type="ARBA" id="ARBA00007769"/>
    </source>
</evidence>
<keyword evidence="12 14" id="KW-0100">Branched-chain amino acid biosynthesis</keyword>
<accession>A0A1L9X073</accession>
<evidence type="ECO:0000256" key="4">
    <source>
        <dbReference type="ARBA" id="ARBA00013101"/>
    </source>
</evidence>
<evidence type="ECO:0000256" key="13">
    <source>
        <dbReference type="RuleBase" id="RU004443"/>
    </source>
</evidence>
<dbReference type="Gene3D" id="3.40.718.10">
    <property type="entry name" value="Isopropylmalate Dehydrogenase"/>
    <property type="match status" value="1"/>
</dbReference>
<dbReference type="PANTHER" id="PTHR42979:SF1">
    <property type="entry name" value="3-ISOPROPYLMALATE DEHYDROGENASE"/>
    <property type="match status" value="1"/>
</dbReference>
<dbReference type="InterPro" id="IPR004429">
    <property type="entry name" value="Isopropylmalate_DH"/>
</dbReference>
<dbReference type="GO" id="GO:0003862">
    <property type="term" value="F:3-isopropylmalate dehydrogenase activity"/>
    <property type="evidence" value="ECO:0007669"/>
    <property type="project" value="UniProtKB-EC"/>
</dbReference>
<evidence type="ECO:0000256" key="12">
    <source>
        <dbReference type="ARBA" id="ARBA00023304"/>
    </source>
</evidence>
<evidence type="ECO:0000259" key="15">
    <source>
        <dbReference type="SMART" id="SM01329"/>
    </source>
</evidence>
<evidence type="ECO:0000256" key="3">
    <source>
        <dbReference type="ARBA" id="ARBA00011738"/>
    </source>
</evidence>
<comment type="cofactor">
    <cofactor evidence="1">
        <name>Mn(2+)</name>
        <dbReference type="ChEBI" id="CHEBI:29035"/>
    </cofactor>
</comment>
<dbReference type="GO" id="GO:0005829">
    <property type="term" value="C:cytosol"/>
    <property type="evidence" value="ECO:0007669"/>
    <property type="project" value="TreeGrafter"/>
</dbReference>
<name>A0A1L9X073_ASPA1</name>
<dbReference type="VEuPathDB" id="FungiDB:ASPACDRAFT_51504"/>
<evidence type="ECO:0000256" key="11">
    <source>
        <dbReference type="ARBA" id="ARBA00023211"/>
    </source>
</evidence>
<keyword evidence="8" id="KW-0460">Magnesium</keyword>
<comment type="cofactor">
    <cofactor evidence="14">
        <name>Mg(2+)</name>
        <dbReference type="ChEBI" id="CHEBI:18420"/>
    </cofactor>
    <cofactor evidence="14">
        <name>Mn(2+)</name>
        <dbReference type="ChEBI" id="CHEBI:29035"/>
    </cofactor>
    <text evidence="14">Binds 1 Mg(2+) or Mn(2+) ion per subunit.</text>
</comment>
<dbReference type="UniPathway" id="UPA00048">
    <property type="reaction ID" value="UER00072"/>
</dbReference>
<dbReference type="EMBL" id="KV878974">
    <property type="protein sequence ID" value="OJK01756.1"/>
    <property type="molecule type" value="Genomic_DNA"/>
</dbReference>
<dbReference type="PANTHER" id="PTHR42979">
    <property type="entry name" value="3-ISOPROPYLMALATE DEHYDROGENASE"/>
    <property type="match status" value="1"/>
</dbReference>
<dbReference type="Pfam" id="PF00180">
    <property type="entry name" value="Iso_dh"/>
    <property type="match status" value="1"/>
</dbReference>
<feature type="domain" description="Isopropylmalate dehydrogenase-like" evidence="15">
    <location>
        <begin position="6"/>
        <end position="371"/>
    </location>
</feature>
<reference evidence="17" key="1">
    <citation type="journal article" date="2017" name="Genome Biol.">
        <title>Comparative genomics reveals high biological diversity and specific adaptations in the industrially and medically important fungal genus Aspergillus.</title>
        <authorList>
            <person name="de Vries R.P."/>
            <person name="Riley R."/>
            <person name="Wiebenga A."/>
            <person name="Aguilar-Osorio G."/>
            <person name="Amillis S."/>
            <person name="Uchima C.A."/>
            <person name="Anderluh G."/>
            <person name="Asadollahi M."/>
            <person name="Askin M."/>
            <person name="Barry K."/>
            <person name="Battaglia E."/>
            <person name="Bayram O."/>
            <person name="Benocci T."/>
            <person name="Braus-Stromeyer S.A."/>
            <person name="Caldana C."/>
            <person name="Canovas D."/>
            <person name="Cerqueira G.C."/>
            <person name="Chen F."/>
            <person name="Chen W."/>
            <person name="Choi C."/>
            <person name="Clum A."/>
            <person name="Dos Santos R.A."/>
            <person name="Damasio A.R."/>
            <person name="Diallinas G."/>
            <person name="Emri T."/>
            <person name="Fekete E."/>
            <person name="Flipphi M."/>
            <person name="Freyberg S."/>
            <person name="Gallo A."/>
            <person name="Gournas C."/>
            <person name="Habgood R."/>
            <person name="Hainaut M."/>
            <person name="Harispe M.L."/>
            <person name="Henrissat B."/>
            <person name="Hilden K.S."/>
            <person name="Hope R."/>
            <person name="Hossain A."/>
            <person name="Karabika E."/>
            <person name="Karaffa L."/>
            <person name="Karanyi Z."/>
            <person name="Krasevec N."/>
            <person name="Kuo A."/>
            <person name="Kusch H."/>
            <person name="LaButti K."/>
            <person name="Lagendijk E.L."/>
            <person name="Lapidus A."/>
            <person name="Levasseur A."/>
            <person name="Lindquist E."/>
            <person name="Lipzen A."/>
            <person name="Logrieco A.F."/>
            <person name="MacCabe A."/>
            <person name="Maekelae M.R."/>
            <person name="Malavazi I."/>
            <person name="Melin P."/>
            <person name="Meyer V."/>
            <person name="Mielnichuk N."/>
            <person name="Miskei M."/>
            <person name="Molnar A.P."/>
            <person name="Mule G."/>
            <person name="Ngan C.Y."/>
            <person name="Orejas M."/>
            <person name="Orosz E."/>
            <person name="Ouedraogo J.P."/>
            <person name="Overkamp K.M."/>
            <person name="Park H.-S."/>
            <person name="Perrone G."/>
            <person name="Piumi F."/>
            <person name="Punt P.J."/>
            <person name="Ram A.F."/>
            <person name="Ramon A."/>
            <person name="Rauscher S."/>
            <person name="Record E."/>
            <person name="Riano-Pachon D.M."/>
            <person name="Robert V."/>
            <person name="Roehrig J."/>
            <person name="Ruller R."/>
            <person name="Salamov A."/>
            <person name="Salih N.S."/>
            <person name="Samson R.A."/>
            <person name="Sandor E."/>
            <person name="Sanguinetti M."/>
            <person name="Schuetze T."/>
            <person name="Sepcic K."/>
            <person name="Shelest E."/>
            <person name="Sherlock G."/>
            <person name="Sophianopoulou V."/>
            <person name="Squina F.M."/>
            <person name="Sun H."/>
            <person name="Susca A."/>
            <person name="Todd R.B."/>
            <person name="Tsang A."/>
            <person name="Unkles S.E."/>
            <person name="van de Wiele N."/>
            <person name="van Rossen-Uffink D."/>
            <person name="Oliveira J.V."/>
            <person name="Vesth T.C."/>
            <person name="Visser J."/>
            <person name="Yu J.-H."/>
            <person name="Zhou M."/>
            <person name="Andersen M.R."/>
            <person name="Archer D.B."/>
            <person name="Baker S.E."/>
            <person name="Benoit I."/>
            <person name="Brakhage A.A."/>
            <person name="Braus G.H."/>
            <person name="Fischer R."/>
            <person name="Frisvad J.C."/>
            <person name="Goldman G.H."/>
            <person name="Houbraken J."/>
            <person name="Oakley B."/>
            <person name="Pocsi I."/>
            <person name="Scazzocchio C."/>
            <person name="Seiboth B."/>
            <person name="vanKuyk P.A."/>
            <person name="Wortman J."/>
            <person name="Dyer P.S."/>
            <person name="Grigoriev I.V."/>
        </authorList>
    </citation>
    <scope>NUCLEOTIDE SEQUENCE [LARGE SCALE GENOMIC DNA]</scope>
    <source>
        <strain evidence="17">ATCC 16872 / CBS 172.66 / WB 5094</strain>
    </source>
</reference>
<keyword evidence="17" id="KW-1185">Reference proteome</keyword>
<gene>
    <name evidence="16" type="ORF">ASPACDRAFT_51504</name>
</gene>
<evidence type="ECO:0000256" key="8">
    <source>
        <dbReference type="ARBA" id="ARBA00022842"/>
    </source>
</evidence>
<keyword evidence="11" id="KW-0464">Manganese</keyword>
<evidence type="ECO:0000256" key="10">
    <source>
        <dbReference type="ARBA" id="ARBA00023027"/>
    </source>
</evidence>
<dbReference type="SMART" id="SM01329">
    <property type="entry name" value="Iso_dh"/>
    <property type="match status" value="1"/>
</dbReference>
<dbReference type="InterPro" id="IPR024084">
    <property type="entry name" value="IsoPropMal-DH-like_dom"/>
</dbReference>
<comment type="similarity">
    <text evidence="2 13">Belongs to the isocitrate and isopropylmalate dehydrogenases family.</text>
</comment>
<dbReference type="InterPro" id="IPR019818">
    <property type="entry name" value="IsoCit/isopropylmalate_DH_CS"/>
</dbReference>
<keyword evidence="9 13" id="KW-0560">Oxidoreductase</keyword>
<organism evidence="16 17">
    <name type="scientific">Aspergillus aculeatus (strain ATCC 16872 / CBS 172.66 / WB 5094)</name>
    <dbReference type="NCBI Taxonomy" id="690307"/>
    <lineage>
        <taxon>Eukaryota</taxon>
        <taxon>Fungi</taxon>
        <taxon>Dikarya</taxon>
        <taxon>Ascomycota</taxon>
        <taxon>Pezizomycotina</taxon>
        <taxon>Eurotiomycetes</taxon>
        <taxon>Eurotiomycetidae</taxon>
        <taxon>Eurotiales</taxon>
        <taxon>Aspergillaceae</taxon>
        <taxon>Aspergillus</taxon>
        <taxon>Aspergillus subgen. Circumdati</taxon>
    </lineage>
</organism>
<evidence type="ECO:0000313" key="17">
    <source>
        <dbReference type="Proteomes" id="UP000184546"/>
    </source>
</evidence>
<dbReference type="AlphaFoldDB" id="A0A1L9X073"/>
<dbReference type="NCBIfam" id="TIGR00169">
    <property type="entry name" value="leuB"/>
    <property type="match status" value="1"/>
</dbReference>
<dbReference type="RefSeq" id="XP_020058095.1">
    <property type="nucleotide sequence ID" value="XM_020202492.1"/>
</dbReference>
<dbReference type="GeneID" id="30976306"/>
<protein>
    <recommendedName>
        <fullName evidence="4 14">3-isopropylmalate dehydrogenase</fullName>
        <ecNumber evidence="4 14">1.1.1.85</ecNumber>
    </recommendedName>
</protein>
<keyword evidence="10 14" id="KW-0520">NAD</keyword>
<keyword evidence="6" id="KW-0028">Amino-acid biosynthesis</keyword>
<dbReference type="PROSITE" id="PS00470">
    <property type="entry name" value="IDH_IMDH"/>
    <property type="match status" value="1"/>
</dbReference>
<evidence type="ECO:0000313" key="16">
    <source>
        <dbReference type="EMBL" id="OJK01756.1"/>
    </source>
</evidence>
<comment type="subunit">
    <text evidence="3 14">Homodimer.</text>
</comment>
<evidence type="ECO:0000256" key="6">
    <source>
        <dbReference type="ARBA" id="ARBA00022605"/>
    </source>
</evidence>
<dbReference type="Proteomes" id="UP000184546">
    <property type="component" value="Unassembled WGS sequence"/>
</dbReference>
<comment type="pathway">
    <text evidence="14">Amino-acid biosynthesis; L-leucine biosynthesis; L-leucine from 3-methyl-2-oxobutanoate: step 3/4.</text>
</comment>
<dbReference type="STRING" id="690307.A0A1L9X073"/>
<dbReference type="GO" id="GO:0000287">
    <property type="term" value="F:magnesium ion binding"/>
    <property type="evidence" value="ECO:0007669"/>
    <property type="project" value="InterPro"/>
</dbReference>
<dbReference type="FunFam" id="3.40.718.10:FF:000006">
    <property type="entry name" value="3-isopropylmalate dehydrogenase"/>
    <property type="match status" value="1"/>
</dbReference>
<evidence type="ECO:0000256" key="7">
    <source>
        <dbReference type="ARBA" id="ARBA00022723"/>
    </source>
</evidence>
<dbReference type="SUPFAM" id="SSF53659">
    <property type="entry name" value="Isocitrate/Isopropylmalate dehydrogenase-like"/>
    <property type="match status" value="1"/>
</dbReference>